<gene>
    <name evidence="2" type="ORF">B5K06_16025</name>
</gene>
<dbReference type="OrthoDB" id="100177at2"/>
<evidence type="ECO:0008006" key="4">
    <source>
        <dbReference type="Google" id="ProtNLM"/>
    </source>
</evidence>
<sequence length="592" mass="64844">MSSAIIKPVRPTAEEVYQQLERILSSEEFHSPERGRRFLEFIINETLEGRSEFLKAFTIANEVFGRQVNFDAQNDPVVRIEAGRVRRALERYYLVAGQMDSVTITIPKGGYRPYFEYTDCPPSPTLPTAPVGSAPSTEQDETERPLPQDGRPMRQQLIGLTLGAALLVGATSLHVFLTPTFSLFGKDPSGASPVEPSEPRIIVETFDGGGLSSTAANLAHGLRDEIIGKLAKFDDILVIADSSKTEERSQTAYGLEGNVQLDGDRLRLAARLVRQSDGVVIWANNYDADVRVQGKLEIQAYAAEQIASAIAEPYGAVFKADTDTIVQQPKAGSADAYACRLAYYSYRRSMDAQSHQAARDCLQRATEMFPKSAASWALLSLIYLDEMRFRYKLGTSPTPQTLELATAAAETAASLAPNDARVLQALMLVSFFRNDIDKALQAGAAAYAVNPNDTEVAGEYGLRLAMSGKWASGCELISNVVNRGAGPKGYYEIGMALCALMRNDIQAAELWSRMSDLEYNPMHHLVLLSILGAAGKTADAKQEENWLSAHAPGLMKDIRREVSLRLQRPEDQERFFRGLRAVGIAVEPAGHG</sequence>
<accession>A0A370KNQ4</accession>
<name>A0A370KNQ4_9HYPH</name>
<dbReference type="RefSeq" id="WP_114713691.1">
    <property type="nucleotide sequence ID" value="NZ_KZ857259.1"/>
</dbReference>
<protein>
    <recommendedName>
        <fullName evidence="4">Adenylate cyclase</fullName>
    </recommendedName>
</protein>
<dbReference type="EMBL" id="NAAC01000016">
    <property type="protein sequence ID" value="RDJ10537.1"/>
    <property type="molecule type" value="Genomic_DNA"/>
</dbReference>
<organism evidence="2 3">
    <name type="scientific">Rhizobium grahamii</name>
    <dbReference type="NCBI Taxonomy" id="1120045"/>
    <lineage>
        <taxon>Bacteria</taxon>
        <taxon>Pseudomonadati</taxon>
        <taxon>Pseudomonadota</taxon>
        <taxon>Alphaproteobacteria</taxon>
        <taxon>Hyphomicrobiales</taxon>
        <taxon>Rhizobiaceae</taxon>
        <taxon>Rhizobium/Agrobacterium group</taxon>
        <taxon>Rhizobium</taxon>
    </lineage>
</organism>
<dbReference type="SUPFAM" id="SSF48452">
    <property type="entry name" value="TPR-like"/>
    <property type="match status" value="1"/>
</dbReference>
<dbReference type="Proteomes" id="UP000254939">
    <property type="component" value="Unassembled WGS sequence"/>
</dbReference>
<evidence type="ECO:0000256" key="1">
    <source>
        <dbReference type="SAM" id="MobiDB-lite"/>
    </source>
</evidence>
<dbReference type="InterPro" id="IPR011990">
    <property type="entry name" value="TPR-like_helical_dom_sf"/>
</dbReference>
<dbReference type="AlphaFoldDB" id="A0A370KNQ4"/>
<evidence type="ECO:0000313" key="3">
    <source>
        <dbReference type="Proteomes" id="UP000254939"/>
    </source>
</evidence>
<feature type="region of interest" description="Disordered" evidence="1">
    <location>
        <begin position="122"/>
        <end position="150"/>
    </location>
</feature>
<dbReference type="Gene3D" id="1.25.40.10">
    <property type="entry name" value="Tetratricopeptide repeat domain"/>
    <property type="match status" value="1"/>
</dbReference>
<proteinExistence type="predicted"/>
<evidence type="ECO:0000313" key="2">
    <source>
        <dbReference type="EMBL" id="RDJ10537.1"/>
    </source>
</evidence>
<reference evidence="2 3" key="1">
    <citation type="submission" date="2017-03" db="EMBL/GenBank/DDBJ databases">
        <title>Genome analysis of Rhizobial strains effectives or ineffectives for nitrogen fixation isolated from bean seeds.</title>
        <authorList>
            <person name="Peralta H."/>
            <person name="Aguilar-Vera A."/>
            <person name="Mora Y."/>
            <person name="Vargas-Lagunas C."/>
            <person name="Girard L."/>
            <person name="Mora J."/>
        </authorList>
    </citation>
    <scope>NUCLEOTIDE SEQUENCE [LARGE SCALE GENOMIC DNA]</scope>
    <source>
        <strain evidence="2 3">CCGM3</strain>
    </source>
</reference>
<comment type="caution">
    <text evidence="2">The sequence shown here is derived from an EMBL/GenBank/DDBJ whole genome shotgun (WGS) entry which is preliminary data.</text>
</comment>